<dbReference type="Proteomes" id="UP000016933">
    <property type="component" value="Unassembled WGS sequence"/>
</dbReference>
<dbReference type="EMBL" id="KB446535">
    <property type="protein sequence ID" value="EME50426.1"/>
    <property type="molecule type" value="Genomic_DNA"/>
</dbReference>
<evidence type="ECO:0000313" key="2">
    <source>
        <dbReference type="Proteomes" id="UP000016933"/>
    </source>
</evidence>
<keyword evidence="2" id="KW-1185">Reference proteome</keyword>
<gene>
    <name evidence="1" type="ORF">DOTSEDRAFT_58360</name>
</gene>
<proteinExistence type="predicted"/>
<protein>
    <submittedName>
        <fullName evidence="1">Uncharacterized protein</fullName>
    </submittedName>
</protein>
<reference evidence="1 2" key="2">
    <citation type="journal article" date="2012" name="PLoS Pathog.">
        <title>Diverse lifestyles and strategies of plant pathogenesis encoded in the genomes of eighteen Dothideomycetes fungi.</title>
        <authorList>
            <person name="Ohm R.A."/>
            <person name="Feau N."/>
            <person name="Henrissat B."/>
            <person name="Schoch C.L."/>
            <person name="Horwitz B.A."/>
            <person name="Barry K.W."/>
            <person name="Condon B.J."/>
            <person name="Copeland A.C."/>
            <person name="Dhillon B."/>
            <person name="Glaser F."/>
            <person name="Hesse C.N."/>
            <person name="Kosti I."/>
            <person name="LaButti K."/>
            <person name="Lindquist E.A."/>
            <person name="Lucas S."/>
            <person name="Salamov A.A."/>
            <person name="Bradshaw R.E."/>
            <person name="Ciuffetti L."/>
            <person name="Hamelin R.C."/>
            <person name="Kema G.H.J."/>
            <person name="Lawrence C."/>
            <person name="Scott J.A."/>
            <person name="Spatafora J.W."/>
            <person name="Turgeon B.G."/>
            <person name="de Wit P.J.G.M."/>
            <person name="Zhong S."/>
            <person name="Goodwin S.B."/>
            <person name="Grigoriev I.V."/>
        </authorList>
    </citation>
    <scope>NUCLEOTIDE SEQUENCE [LARGE SCALE GENOMIC DNA]</scope>
    <source>
        <strain evidence="2">NZE10 / CBS 128990</strain>
    </source>
</reference>
<name>N1Q3Q2_DOTSN</name>
<organism evidence="1 2">
    <name type="scientific">Dothistroma septosporum (strain NZE10 / CBS 128990)</name>
    <name type="common">Red band needle blight fungus</name>
    <name type="synonym">Mycosphaerella pini</name>
    <dbReference type="NCBI Taxonomy" id="675120"/>
    <lineage>
        <taxon>Eukaryota</taxon>
        <taxon>Fungi</taxon>
        <taxon>Dikarya</taxon>
        <taxon>Ascomycota</taxon>
        <taxon>Pezizomycotina</taxon>
        <taxon>Dothideomycetes</taxon>
        <taxon>Dothideomycetidae</taxon>
        <taxon>Mycosphaerellales</taxon>
        <taxon>Mycosphaerellaceae</taxon>
        <taxon>Dothistroma</taxon>
    </lineage>
</organism>
<dbReference type="AlphaFoldDB" id="N1Q3Q2"/>
<sequence>MLRLLSRHVRASSAPGLAQQTAETLVNANVGRSLQGAKALLSPALKADANRLLLRALGQVLSFNITLSTGASWSARLPNFRAMRIWRIASSPALQYNASNQFAPLSTDVTFRCCGNV</sequence>
<evidence type="ECO:0000313" key="1">
    <source>
        <dbReference type="EMBL" id="EME50426.1"/>
    </source>
</evidence>
<dbReference type="HOGENOM" id="CLU_2084782_0_0_1"/>
<reference evidence="2" key="1">
    <citation type="journal article" date="2012" name="PLoS Genet.">
        <title>The genomes of the fungal plant pathogens Cladosporium fulvum and Dothistroma septosporum reveal adaptation to different hosts and lifestyles but also signatures of common ancestry.</title>
        <authorList>
            <person name="de Wit P.J.G.M."/>
            <person name="van der Burgt A."/>
            <person name="Oekmen B."/>
            <person name="Stergiopoulos I."/>
            <person name="Abd-Elsalam K.A."/>
            <person name="Aerts A.L."/>
            <person name="Bahkali A.H."/>
            <person name="Beenen H.G."/>
            <person name="Chettri P."/>
            <person name="Cox M.P."/>
            <person name="Datema E."/>
            <person name="de Vries R.P."/>
            <person name="Dhillon B."/>
            <person name="Ganley A.R."/>
            <person name="Griffiths S.A."/>
            <person name="Guo Y."/>
            <person name="Hamelin R.C."/>
            <person name="Henrissat B."/>
            <person name="Kabir M.S."/>
            <person name="Jashni M.K."/>
            <person name="Kema G."/>
            <person name="Klaubauf S."/>
            <person name="Lapidus A."/>
            <person name="Levasseur A."/>
            <person name="Lindquist E."/>
            <person name="Mehrabi R."/>
            <person name="Ohm R.A."/>
            <person name="Owen T.J."/>
            <person name="Salamov A."/>
            <person name="Schwelm A."/>
            <person name="Schijlen E."/>
            <person name="Sun H."/>
            <person name="van den Burg H.A."/>
            <person name="van Ham R.C.H.J."/>
            <person name="Zhang S."/>
            <person name="Goodwin S.B."/>
            <person name="Grigoriev I.V."/>
            <person name="Collemare J."/>
            <person name="Bradshaw R.E."/>
        </authorList>
    </citation>
    <scope>NUCLEOTIDE SEQUENCE [LARGE SCALE GENOMIC DNA]</scope>
    <source>
        <strain evidence="2">NZE10 / CBS 128990</strain>
    </source>
</reference>
<accession>N1Q3Q2</accession>